<keyword evidence="2" id="KW-1185">Reference proteome</keyword>
<evidence type="ECO:0000313" key="1">
    <source>
        <dbReference type="EMBL" id="CAD7687720.1"/>
    </source>
</evidence>
<proteinExistence type="predicted"/>
<accession>A0A811ZGF8</accession>
<dbReference type="AlphaFoldDB" id="A0A811ZGF8"/>
<evidence type="ECO:0000313" key="2">
    <source>
        <dbReference type="Proteomes" id="UP000645828"/>
    </source>
</evidence>
<gene>
    <name evidence="1" type="ORF">NYPRO_LOCUS20513</name>
</gene>
<dbReference type="Proteomes" id="UP000645828">
    <property type="component" value="Unassembled WGS sequence"/>
</dbReference>
<protein>
    <submittedName>
        <fullName evidence="1">(raccoon dog) hypothetical protein</fullName>
    </submittedName>
</protein>
<organism evidence="1 2">
    <name type="scientific">Nyctereutes procyonoides</name>
    <name type="common">Raccoon dog</name>
    <name type="synonym">Canis procyonoides</name>
    <dbReference type="NCBI Taxonomy" id="34880"/>
    <lineage>
        <taxon>Eukaryota</taxon>
        <taxon>Metazoa</taxon>
        <taxon>Chordata</taxon>
        <taxon>Craniata</taxon>
        <taxon>Vertebrata</taxon>
        <taxon>Euteleostomi</taxon>
        <taxon>Mammalia</taxon>
        <taxon>Eutheria</taxon>
        <taxon>Laurasiatheria</taxon>
        <taxon>Carnivora</taxon>
        <taxon>Caniformia</taxon>
        <taxon>Canidae</taxon>
        <taxon>Nyctereutes</taxon>
    </lineage>
</organism>
<dbReference type="EMBL" id="CAJHUB010000764">
    <property type="protein sequence ID" value="CAD7687720.1"/>
    <property type="molecule type" value="Genomic_DNA"/>
</dbReference>
<reference evidence="1" key="1">
    <citation type="submission" date="2020-12" db="EMBL/GenBank/DDBJ databases">
        <authorList>
            <consortium name="Molecular Ecology Group"/>
        </authorList>
    </citation>
    <scope>NUCLEOTIDE SEQUENCE</scope>
    <source>
        <strain evidence="1">TBG_1078</strain>
    </source>
</reference>
<name>A0A811ZGF8_NYCPR</name>
<comment type="caution">
    <text evidence="1">The sequence shown here is derived from an EMBL/GenBank/DDBJ whole genome shotgun (WGS) entry which is preliminary data.</text>
</comment>
<sequence length="134" mass="14540">MPAHQWSVMGNCAGFLVRRNKQTYSTEPSPEGSQLFLQQWADSLQNCGYGAAGGGWGADPPQQKPTTSYMQTTINKDAGANIYSPDLFMATICRASAILCSQKLVMVKRKEALPHQELLSTCPPTSKAVKISTT</sequence>